<reference evidence="1 2" key="1">
    <citation type="submission" date="2016-10" db="EMBL/GenBank/DDBJ databases">
        <authorList>
            <person name="de Groot N.N."/>
        </authorList>
    </citation>
    <scope>NUCLEOTIDE SEQUENCE [LARGE SCALE GENOMIC DNA]</scope>
    <source>
        <strain evidence="1 2">DSM 44993</strain>
    </source>
</reference>
<dbReference type="EMBL" id="FOEF01000030">
    <property type="protein sequence ID" value="SEP53710.1"/>
    <property type="molecule type" value="Genomic_DNA"/>
</dbReference>
<dbReference type="Proteomes" id="UP000198582">
    <property type="component" value="Unassembled WGS sequence"/>
</dbReference>
<accession>A0A1H8YNF6</accession>
<dbReference type="STRING" id="394193.SAMN04489732_13012"/>
<gene>
    <name evidence="1" type="ORF">SAMN04489732_13012</name>
</gene>
<dbReference type="SUPFAM" id="SSF52540">
    <property type="entry name" value="P-loop containing nucleoside triphosphate hydrolases"/>
    <property type="match status" value="1"/>
</dbReference>
<evidence type="ECO:0000313" key="1">
    <source>
        <dbReference type="EMBL" id="SEP53710.1"/>
    </source>
</evidence>
<organism evidence="1 2">
    <name type="scientific">Amycolatopsis saalfeldensis</name>
    <dbReference type="NCBI Taxonomy" id="394193"/>
    <lineage>
        <taxon>Bacteria</taxon>
        <taxon>Bacillati</taxon>
        <taxon>Actinomycetota</taxon>
        <taxon>Actinomycetes</taxon>
        <taxon>Pseudonocardiales</taxon>
        <taxon>Pseudonocardiaceae</taxon>
        <taxon>Amycolatopsis</taxon>
    </lineage>
</organism>
<keyword evidence="2" id="KW-1185">Reference proteome</keyword>
<dbReference type="AlphaFoldDB" id="A0A1H8YNF6"/>
<dbReference type="InterPro" id="IPR027417">
    <property type="entry name" value="P-loop_NTPase"/>
</dbReference>
<dbReference type="RefSeq" id="WP_091628544.1">
    <property type="nucleotide sequence ID" value="NZ_FOEF01000030.1"/>
</dbReference>
<protein>
    <submittedName>
        <fullName evidence="1">Uncharacterized protein</fullName>
    </submittedName>
</protein>
<evidence type="ECO:0000313" key="2">
    <source>
        <dbReference type="Proteomes" id="UP000198582"/>
    </source>
</evidence>
<sequence>MTTPTGPQPHIVLQGPSASGKTKTVQQMIGDQLAHDGRVYAFTPNRWLSNLAATGLPVQVPGDTGEGSWCTPSLDFLLNAARMAVTEPDGDLLVVLDDPDPDLTVDQIANLVTTLGATGDTGLRVLVATQNSEDFPKMVRAALEETAVLLRTPLPSRSRGVTSPPEPAAPSAALDRAALSEALAVVGQAGRGRHTLIIGEAGMLLTHTLQSELAALPSGLLWAHTARPDRLRGVTAHLDTAHAELFVLIRQAAAVVIDRGDRQGRNAGTEADDTTILVLIDGAFDENTMTDWPAKTVEDLQVLLEYGLQWNVRAVITVPDRARVPALLLDRFEQQRTTTRIVDLPALTWPENAETADRSRELDRLLREVRAWFEQRYRPGCHVTLELPPEIAPGDFRCRVVPQHASASA</sequence>
<proteinExistence type="predicted"/>
<name>A0A1H8YNF6_9PSEU</name>